<dbReference type="Pfam" id="PF02213">
    <property type="entry name" value="GYF"/>
    <property type="match status" value="1"/>
</dbReference>
<dbReference type="InterPro" id="IPR003169">
    <property type="entry name" value="GYF"/>
</dbReference>
<dbReference type="CDD" id="cd00072">
    <property type="entry name" value="GYF"/>
    <property type="match status" value="1"/>
</dbReference>
<feature type="region of interest" description="Disordered" evidence="1">
    <location>
        <begin position="371"/>
        <end position="391"/>
    </location>
</feature>
<feature type="compositionally biased region" description="Basic and acidic residues" evidence="1">
    <location>
        <begin position="529"/>
        <end position="543"/>
    </location>
</feature>
<evidence type="ECO:0000256" key="1">
    <source>
        <dbReference type="SAM" id="MobiDB-lite"/>
    </source>
</evidence>
<feature type="compositionally biased region" description="Low complexity" evidence="1">
    <location>
        <begin position="1741"/>
        <end position="1750"/>
    </location>
</feature>
<dbReference type="SUPFAM" id="SSF55277">
    <property type="entry name" value="GYF domain"/>
    <property type="match status" value="1"/>
</dbReference>
<feature type="region of interest" description="Disordered" evidence="1">
    <location>
        <begin position="450"/>
        <end position="560"/>
    </location>
</feature>
<feature type="compositionally biased region" description="Basic and acidic residues" evidence="1">
    <location>
        <begin position="96"/>
        <end position="136"/>
    </location>
</feature>
<feature type="region of interest" description="Disordered" evidence="1">
    <location>
        <begin position="950"/>
        <end position="976"/>
    </location>
</feature>
<evidence type="ECO:0000259" key="2">
    <source>
        <dbReference type="PROSITE" id="PS50829"/>
    </source>
</evidence>
<feature type="compositionally biased region" description="Low complexity" evidence="1">
    <location>
        <begin position="1542"/>
        <end position="1552"/>
    </location>
</feature>
<gene>
    <name evidence="3" type="ORF">V6N11_020427</name>
</gene>
<dbReference type="PROSITE" id="PS50829">
    <property type="entry name" value="GYF"/>
    <property type="match status" value="1"/>
</dbReference>
<dbReference type="InterPro" id="IPR035445">
    <property type="entry name" value="GYF-like_dom_sf"/>
</dbReference>
<dbReference type="EMBL" id="JBBPBN010000043">
    <property type="protein sequence ID" value="KAK8996932.1"/>
    <property type="molecule type" value="Genomic_DNA"/>
</dbReference>
<sequence length="1846" mass="202989">MAHSSASDSRRHLTVNPPLPISKDVQGSDNPVPLSPQWLLSKPGESKLGIGTMENHPAPYPAQRGRPEVMKPLGNGEGMHDTPKKDVFRPSLLDMETGRRDRWRDEERDTHSSVRKDHWRDGDKELSDTRRTDRWADNLPSKQFGEARRALTERWSDSGNRDSNYDQKRESKWNTRWGPDDKNNERSRDKWADSGRDGDMPLDKGLSHLSSQGKDVREGDHYRPWRSTSSQSRGRGEPPHHQTLTPGKQAPMFSYGRGRGENLHPSTYSGGHGRGSSGGNSGASITSHHQTLGIISDKNDIDHGQPSPLRYGRKKMLDLYMRTDMRGYQKFVEELVSVPSLSQNEPLEPLALCAPSPDEMLVLKGIDKGDVTSSGAPQMPKDGPVGRNTTEFTHSRRNKIDSREDLTTAVDDSKVESSDIPNCSYSQLEKHMGYPDTKFKSEAVENRGFYGRDEEVPIDRESSTQGTNSVNPGTMWRTSSFGEQSPAVKKDRKEIPNDVRSRTPDMSWSQQRKDVINQRESNVMNSSFSRDEAHWHSSEDPILKRQPSGVLEREPEPRKLPAPEDLILHYKDPQGEIQGPFSGIDIIGWFEAGYFGIDLEVRLASAQKDSPFSLLGDVMPHLRAKARPPPGFGVPKPGELSDFSGRPNFSSLGKVHSSASDGDVIRNEQRPATEAENRFLESLMSGGMNSPSQGLQGYLPNNPSSIPASGIENGNDLYLLGNRMALERQRSLPKPYPYWPGSDAASLVSKPDIISEPPAAQAKLLTSFSDNTLQPPHPQAADLMSILQGLPDRSAPAVNNSVGGWSNFPAQGALDPLQDKIELHHAQNFPTQAPFGIQQQRMQTPTPPSLTSLLGQPMDNPSGILKPENVIPSTLSQDSQLLNMLQQQYLMLQLQPQTPVQQTQLMLLLEKIMLLKQQQRLEEQQKLLRQQQLLSQVLQEHQSQQRLVEPSYGHLQTTMPPGNSPMDPSRRQPSSQDILQIGSQIPGTQDEHAFNLMNSPPHVSRDMSYAVSSGSPPVLLPHEMISSIDFEKKLGTKAPELVNDIQQSLPVTTIAENLPSLEVNLSSHEASLVQDPLLASDCHALAVEQPQDPAQKIDEILRDVPPVNDESCATLEHHETATARTCKTDTPNEVAQLTAAVDELQVQREKSSDQASVVREIKNVEAHEVRKTSEKKSRKQKSSKSQASDLAKGSKASSSVQLKPSENEAPVVGDTNTAEHNLNVISLGNKEQTKSSIAPIDSHYVVSSSAANIVMVDDELKGESQLSGSLPVQNPSAQPAVRAWKPAPGFKPKSLLEIQQEEQRKAQTEMAVSEVISSVNSLNLSTPWTGVVSSLEPKVSRETQRDADLADSAVVKPENSLNLMSKKSPLHDLLAEEVLAKSRERDDVPGTIFTSSNAFTTNVEPIDDDNFIEAKETKKSRKKSKAKGTAAKVSVPLSTADVHNFSASTVEKGKGSRPAQLEKEVLPSIPSGPSLGDFVPWKEEQVNPSLIPAWSADSKKLPKLTSLRDIQKEQKRNFSAHLTSPITTHKSQPNQSAPVGVSSWSISASPPSKTASPIQINSHASQSKPKGDDDLFWGPIDQTKQETKQGDFPVLANAGSWGAKSTPTKGNASGSLSRQKSVGGRPTERTLSSSPASAQSSLKGKRDMLTKHSEAMDFRDWCESECVRLIGTKDTSFLEFCLKQSRSEAEIFLVENLGSFDPNHEFIEKFLNYKELLPADVLEIAFQRRHDGKFTELGTRNVNSSNTTNVGDFDQDVGVGPDGSSKAGSKKKGKKGKKISSAVLGFNVVSNRIMMGIACYQLMCLTLQHDGKFTELGTSKFKLLQISTKMPGLTVVVRQGVTASDI</sequence>
<feature type="region of interest" description="Disordered" evidence="1">
    <location>
        <begin position="1737"/>
        <end position="1773"/>
    </location>
</feature>
<feature type="compositionally biased region" description="Basic and acidic residues" evidence="1">
    <location>
        <begin position="145"/>
        <end position="206"/>
    </location>
</feature>
<dbReference type="PANTHER" id="PTHR47471">
    <property type="entry name" value="GYF DOMAIN-CONTAINING PROTEIN"/>
    <property type="match status" value="1"/>
</dbReference>
<feature type="compositionally biased region" description="Polar residues" evidence="1">
    <location>
        <begin position="518"/>
        <end position="528"/>
    </location>
</feature>
<evidence type="ECO:0000313" key="3">
    <source>
        <dbReference type="EMBL" id="KAK8996932.1"/>
    </source>
</evidence>
<accession>A0ABR2Q8S2</accession>
<reference evidence="3 4" key="1">
    <citation type="journal article" date="2024" name="G3 (Bethesda)">
        <title>Genome assembly of Hibiscus sabdariffa L. provides insights into metabolisms of medicinal natural products.</title>
        <authorList>
            <person name="Kim T."/>
        </authorList>
    </citation>
    <scope>NUCLEOTIDE SEQUENCE [LARGE SCALE GENOMIC DNA]</scope>
    <source>
        <strain evidence="3">TK-2024</strain>
        <tissue evidence="3">Old leaves</tissue>
    </source>
</reference>
<feature type="region of interest" description="Disordered" evidence="1">
    <location>
        <begin position="1"/>
        <end position="286"/>
    </location>
</feature>
<feature type="compositionally biased region" description="Gly residues" evidence="1">
    <location>
        <begin position="270"/>
        <end position="281"/>
    </location>
</feature>
<feature type="compositionally biased region" description="Basic and acidic residues" evidence="1">
    <location>
        <begin position="450"/>
        <end position="462"/>
    </location>
</feature>
<name>A0ABR2Q8S2_9ROSI</name>
<feature type="region of interest" description="Disordered" evidence="1">
    <location>
        <begin position="1167"/>
        <end position="1216"/>
    </location>
</feature>
<feature type="domain" description="GYF" evidence="2">
    <location>
        <begin position="565"/>
        <end position="616"/>
    </location>
</feature>
<feature type="compositionally biased region" description="Polar residues" evidence="1">
    <location>
        <begin position="1603"/>
        <end position="1620"/>
    </location>
</feature>
<feature type="compositionally biased region" description="Basic and acidic residues" evidence="1">
    <location>
        <begin position="78"/>
        <end position="88"/>
    </location>
</feature>
<dbReference type="Proteomes" id="UP001396334">
    <property type="component" value="Unassembled WGS sequence"/>
</dbReference>
<dbReference type="Gene3D" id="3.30.1490.40">
    <property type="match status" value="1"/>
</dbReference>
<feature type="compositionally biased region" description="Basic and acidic residues" evidence="1">
    <location>
        <begin position="214"/>
        <end position="223"/>
    </location>
</feature>
<keyword evidence="4" id="KW-1185">Reference proteome</keyword>
<feature type="compositionally biased region" description="Basic and acidic residues" evidence="1">
    <location>
        <begin position="488"/>
        <end position="503"/>
    </location>
</feature>
<comment type="caution">
    <text evidence="3">The sequence shown here is derived from an EMBL/GenBank/DDBJ whole genome shotgun (WGS) entry which is preliminary data.</text>
</comment>
<protein>
    <recommendedName>
        <fullName evidence="2">GYF domain-containing protein</fullName>
    </recommendedName>
</protein>
<evidence type="ECO:0000313" key="4">
    <source>
        <dbReference type="Proteomes" id="UP001396334"/>
    </source>
</evidence>
<feature type="compositionally biased region" description="Basic and acidic residues" evidence="1">
    <location>
        <begin position="551"/>
        <end position="560"/>
    </location>
</feature>
<feature type="compositionally biased region" description="Polar residues" evidence="1">
    <location>
        <begin position="1522"/>
        <end position="1537"/>
    </location>
</feature>
<feature type="compositionally biased region" description="Low complexity" evidence="1">
    <location>
        <begin position="1632"/>
        <end position="1641"/>
    </location>
</feature>
<proteinExistence type="predicted"/>
<feature type="region of interest" description="Disordered" evidence="1">
    <location>
        <begin position="1522"/>
        <end position="1646"/>
    </location>
</feature>
<feature type="compositionally biased region" description="Polar residues" evidence="1">
    <location>
        <begin position="463"/>
        <end position="483"/>
    </location>
</feature>
<dbReference type="SMART" id="SM00444">
    <property type="entry name" value="GYF"/>
    <property type="match status" value="1"/>
</dbReference>
<organism evidence="3 4">
    <name type="scientific">Hibiscus sabdariffa</name>
    <name type="common">roselle</name>
    <dbReference type="NCBI Taxonomy" id="183260"/>
    <lineage>
        <taxon>Eukaryota</taxon>
        <taxon>Viridiplantae</taxon>
        <taxon>Streptophyta</taxon>
        <taxon>Embryophyta</taxon>
        <taxon>Tracheophyta</taxon>
        <taxon>Spermatophyta</taxon>
        <taxon>Magnoliopsida</taxon>
        <taxon>eudicotyledons</taxon>
        <taxon>Gunneridae</taxon>
        <taxon>Pentapetalae</taxon>
        <taxon>rosids</taxon>
        <taxon>malvids</taxon>
        <taxon>Malvales</taxon>
        <taxon>Malvaceae</taxon>
        <taxon>Malvoideae</taxon>
        <taxon>Hibiscus</taxon>
    </lineage>
</organism>
<feature type="compositionally biased region" description="Polar residues" evidence="1">
    <location>
        <begin position="1553"/>
        <end position="1568"/>
    </location>
</feature>
<dbReference type="PANTHER" id="PTHR47471:SF1">
    <property type="entry name" value="PROTEIN ESSENTIAL FOR POTEXVIRUS ACCUMULATION 1"/>
    <property type="match status" value="1"/>
</dbReference>
<feature type="compositionally biased region" description="Polar residues" evidence="1">
    <location>
        <begin position="1195"/>
        <end position="1204"/>
    </location>
</feature>